<comment type="caution">
    <text evidence="1">The sequence shown here is derived from an EMBL/GenBank/DDBJ whole genome shotgun (WGS) entry which is preliminary data.</text>
</comment>
<evidence type="ECO:0000313" key="2">
    <source>
        <dbReference type="Proteomes" id="UP000231279"/>
    </source>
</evidence>
<accession>A0A2G9HN08</accession>
<dbReference type="Proteomes" id="UP000231279">
    <property type="component" value="Unassembled WGS sequence"/>
</dbReference>
<organism evidence="1 2">
    <name type="scientific">Handroanthus impetiginosus</name>
    <dbReference type="NCBI Taxonomy" id="429701"/>
    <lineage>
        <taxon>Eukaryota</taxon>
        <taxon>Viridiplantae</taxon>
        <taxon>Streptophyta</taxon>
        <taxon>Embryophyta</taxon>
        <taxon>Tracheophyta</taxon>
        <taxon>Spermatophyta</taxon>
        <taxon>Magnoliopsida</taxon>
        <taxon>eudicotyledons</taxon>
        <taxon>Gunneridae</taxon>
        <taxon>Pentapetalae</taxon>
        <taxon>asterids</taxon>
        <taxon>lamiids</taxon>
        <taxon>Lamiales</taxon>
        <taxon>Bignoniaceae</taxon>
        <taxon>Crescentiina</taxon>
        <taxon>Tabebuia alliance</taxon>
        <taxon>Handroanthus</taxon>
    </lineage>
</organism>
<evidence type="ECO:0000313" key="1">
    <source>
        <dbReference type="EMBL" id="PIN18823.1"/>
    </source>
</evidence>
<name>A0A2G9HN08_9LAMI</name>
<dbReference type="EMBL" id="NKXS01001391">
    <property type="protein sequence ID" value="PIN18823.1"/>
    <property type="molecule type" value="Genomic_DNA"/>
</dbReference>
<gene>
    <name evidence="1" type="ORF">CDL12_08490</name>
</gene>
<proteinExistence type="predicted"/>
<protein>
    <submittedName>
        <fullName evidence="1">Uncharacterized protein</fullName>
    </submittedName>
</protein>
<keyword evidence="2" id="KW-1185">Reference proteome</keyword>
<sequence>MARYSDLYAFHQPGNSELQVTSLVASRGCSIRFFISCGTVIVPEYLPMYYKMKAHCNLDYGGRWVNNGRVTCTSLVLCVVALS</sequence>
<dbReference type="AlphaFoldDB" id="A0A2G9HN08"/>
<reference evidence="2" key="1">
    <citation type="journal article" date="2018" name="Gigascience">
        <title>Genome assembly of the Pink Ipe (Handroanthus impetiginosus, Bignoniaceae), a highly valued, ecologically keystone Neotropical timber forest tree.</title>
        <authorList>
            <person name="Silva-Junior O.B."/>
            <person name="Grattapaglia D."/>
            <person name="Novaes E."/>
            <person name="Collevatti R.G."/>
        </authorList>
    </citation>
    <scope>NUCLEOTIDE SEQUENCE [LARGE SCALE GENOMIC DNA]</scope>
    <source>
        <strain evidence="2">cv. UFG-1</strain>
    </source>
</reference>